<proteinExistence type="predicted"/>
<feature type="region of interest" description="Disordered" evidence="1">
    <location>
        <begin position="70"/>
        <end position="145"/>
    </location>
</feature>
<feature type="compositionally biased region" description="Gly residues" evidence="1">
    <location>
        <begin position="81"/>
        <end position="92"/>
    </location>
</feature>
<comment type="caution">
    <text evidence="3">The sequence shown here is derived from an EMBL/GenBank/DDBJ whole genome shotgun (WGS) entry which is preliminary data.</text>
</comment>
<feature type="compositionally biased region" description="Acidic residues" evidence="1">
    <location>
        <begin position="93"/>
        <end position="134"/>
    </location>
</feature>
<dbReference type="RefSeq" id="WP_270685537.1">
    <property type="nucleotide sequence ID" value="NZ_JAQFWQ010000023.1"/>
</dbReference>
<keyword evidence="4" id="KW-1185">Reference proteome</keyword>
<reference evidence="3 4" key="1">
    <citation type="submission" date="2023-01" db="EMBL/GenBank/DDBJ databases">
        <title>Draft genome sequence of Nocardiopsis sp. RSe5-2 isolated from halophytes.</title>
        <authorList>
            <person name="Duangmal K."/>
            <person name="Chantavorakit T."/>
        </authorList>
    </citation>
    <scope>NUCLEOTIDE SEQUENCE [LARGE SCALE GENOMIC DNA]</scope>
    <source>
        <strain evidence="3 4">RSe5-2</strain>
    </source>
</reference>
<sequence length="433" mass="46296">MAVVDGGDQREGRGVRWVWRGEQGGFKIEYGALFLLVATIVTAVMAFGLPTRTQELYINALCAIDPDRDDCGTSAAPPDDGQGGDGSGGGQDGAEDGDGAGEDEDSGDGTEENEDGEDADGAEDEDAGDEESEEEGKTVEVYSQKDGEALLDAYEELTAAEAEMDAAESDDAYDLLMEILLDIVGYTDAKKCLTEGDIIACLSSVLGFTAIGKLYKLGKNSKKIYNLWQRYRKSKKAKSAAKSRLDDARQAVDDVKKRADDNKVTRTCPVPSRGFVWTPASGAVVDGGPVLRPLGTDGALTGTGPGAATGPATGIEDGFYTGEPDVVIPVKKDLQDNINLLGGDWTARRDTFPMGKNVDFEIHVYYKGKEVGVYGSNGWFNKHRHRGVPDVPDAVENRLKGIAVDTMRKTGRLKEGDSVKGDDWKRNRLGGGC</sequence>
<feature type="compositionally biased region" description="Basic and acidic residues" evidence="1">
    <location>
        <begin position="135"/>
        <end position="145"/>
    </location>
</feature>
<keyword evidence="2" id="KW-1133">Transmembrane helix</keyword>
<gene>
    <name evidence="3" type="ORF">O4J56_10530</name>
</gene>
<keyword evidence="2" id="KW-0812">Transmembrane</keyword>
<name>A0ABT4U2A5_9ACTN</name>
<feature type="transmembrane region" description="Helical" evidence="2">
    <location>
        <begin position="30"/>
        <end position="49"/>
    </location>
</feature>
<organism evidence="3 4">
    <name type="scientific">Nocardiopsis endophytica</name>
    <dbReference type="NCBI Taxonomy" id="3018445"/>
    <lineage>
        <taxon>Bacteria</taxon>
        <taxon>Bacillati</taxon>
        <taxon>Actinomycetota</taxon>
        <taxon>Actinomycetes</taxon>
        <taxon>Streptosporangiales</taxon>
        <taxon>Nocardiopsidaceae</taxon>
        <taxon>Nocardiopsis</taxon>
    </lineage>
</organism>
<accession>A0ABT4U2A5</accession>
<evidence type="ECO:0000256" key="1">
    <source>
        <dbReference type="SAM" id="MobiDB-lite"/>
    </source>
</evidence>
<dbReference type="EMBL" id="JAQFWQ010000023">
    <property type="protein sequence ID" value="MDA2811072.1"/>
    <property type="molecule type" value="Genomic_DNA"/>
</dbReference>
<evidence type="ECO:0000256" key="2">
    <source>
        <dbReference type="SAM" id="Phobius"/>
    </source>
</evidence>
<evidence type="ECO:0000313" key="3">
    <source>
        <dbReference type="EMBL" id="MDA2811072.1"/>
    </source>
</evidence>
<protein>
    <submittedName>
        <fullName evidence="3">Uncharacterized protein</fullName>
    </submittedName>
</protein>
<dbReference type="Proteomes" id="UP001527866">
    <property type="component" value="Unassembled WGS sequence"/>
</dbReference>
<evidence type="ECO:0000313" key="4">
    <source>
        <dbReference type="Proteomes" id="UP001527866"/>
    </source>
</evidence>
<keyword evidence="2" id="KW-0472">Membrane</keyword>